<dbReference type="AlphaFoldDB" id="M1BGU0"/>
<reference evidence="1" key="2">
    <citation type="submission" date="2015-06" db="UniProtKB">
        <authorList>
            <consortium name="EnsemblPlants"/>
        </authorList>
    </citation>
    <scope>IDENTIFICATION</scope>
    <source>
        <strain evidence="1">DM1-3 516 R44</strain>
    </source>
</reference>
<dbReference type="eggNOG" id="ENOG502QT3U">
    <property type="taxonomic scope" value="Eukaryota"/>
</dbReference>
<dbReference type="HOGENOM" id="CLU_142550_0_0_1"/>
<dbReference type="Gramene" id="PGSC0003DMT400044882">
    <property type="protein sequence ID" value="PGSC0003DMT400044882"/>
    <property type="gene ID" value="PGSC0003DMG400017412"/>
</dbReference>
<evidence type="ECO:0000313" key="2">
    <source>
        <dbReference type="Proteomes" id="UP000011115"/>
    </source>
</evidence>
<protein>
    <submittedName>
        <fullName evidence="1">184</fullName>
    </submittedName>
</protein>
<keyword evidence="2" id="KW-1185">Reference proteome</keyword>
<dbReference type="Proteomes" id="UP000011115">
    <property type="component" value="Unassembled WGS sequence"/>
</dbReference>
<accession>M1BGU0</accession>
<dbReference type="InParanoid" id="M1BGU0"/>
<dbReference type="PANTHER" id="PTHR35707:SF1">
    <property type="entry name" value="SPC7 KINETOCHORE PROTEIN DOMAIN-CONTAINING PROTEIN"/>
    <property type="match status" value="1"/>
</dbReference>
<dbReference type="OMA" id="SRIICLC"/>
<organism evidence="1 2">
    <name type="scientific">Solanum tuberosum</name>
    <name type="common">Potato</name>
    <dbReference type="NCBI Taxonomy" id="4113"/>
    <lineage>
        <taxon>Eukaryota</taxon>
        <taxon>Viridiplantae</taxon>
        <taxon>Streptophyta</taxon>
        <taxon>Embryophyta</taxon>
        <taxon>Tracheophyta</taxon>
        <taxon>Spermatophyta</taxon>
        <taxon>Magnoliopsida</taxon>
        <taxon>eudicotyledons</taxon>
        <taxon>Gunneridae</taxon>
        <taxon>Pentapetalae</taxon>
        <taxon>asterids</taxon>
        <taxon>lamiids</taxon>
        <taxon>Solanales</taxon>
        <taxon>Solanaceae</taxon>
        <taxon>Solanoideae</taxon>
        <taxon>Solaneae</taxon>
        <taxon>Solanum</taxon>
    </lineage>
</organism>
<evidence type="ECO:0000313" key="1">
    <source>
        <dbReference type="EnsemblPlants" id="PGSC0003DMT400044882"/>
    </source>
</evidence>
<reference evidence="2" key="1">
    <citation type="journal article" date="2011" name="Nature">
        <title>Genome sequence and analysis of the tuber crop potato.</title>
        <authorList>
            <consortium name="The Potato Genome Sequencing Consortium"/>
        </authorList>
    </citation>
    <scope>NUCLEOTIDE SEQUENCE [LARGE SCALE GENOMIC DNA]</scope>
    <source>
        <strain evidence="2">cv. DM1-3 516 R44</strain>
    </source>
</reference>
<dbReference type="PaxDb" id="4113-PGSC0003DMT400044882"/>
<name>M1BGU0_SOLTU</name>
<dbReference type="EnsemblPlants" id="PGSC0003DMT400044882">
    <property type="protein sequence ID" value="PGSC0003DMT400044882"/>
    <property type="gene ID" value="PGSC0003DMG400017412"/>
</dbReference>
<dbReference type="PANTHER" id="PTHR35707">
    <property type="entry name" value="OS06G0608100 PROTEIN"/>
    <property type="match status" value="1"/>
</dbReference>
<sequence>MEALGLEVTRSLLGNSLDVVAEVQKAQTQFRNLADITFSAPTVEKLELQLHFMNFTTGKKVKLTLDVSCLNRGVYPSEVVPSQFAALAVPAKHSDDPLLGEIRDAVKNLRAGYMRIIRLCGCISQVVQA</sequence>
<proteinExistence type="predicted"/>